<reference evidence="8" key="1">
    <citation type="submission" date="2003-06" db="EMBL/GenBank/DDBJ databases">
        <title>Comparative DNA analysis of two large contigs of the Rhizobium sp. NGR234 megaplasmid 2.</title>
        <authorList>
            <person name="Broughton W.J."/>
            <person name="Perret X."/>
            <person name="Staehelin C."/>
            <person name="Schmitz R.A."/>
            <person name="Raasch C."/>
            <person name="Liesegang H."/>
            <person name="Gottschalk G."/>
            <person name="Streit W.R."/>
        </authorList>
    </citation>
    <scope>NUCLEOTIDE SEQUENCE</scope>
    <source>
        <strain evidence="8">NGR234</strain>
        <plasmid evidence="8">megaplasmid 2</plasmid>
    </source>
</reference>
<dbReference type="AlphaFoldDB" id="Q6W1A1"/>
<accession>Q6W1A1</accession>
<evidence type="ECO:0000256" key="7">
    <source>
        <dbReference type="SAM" id="Phobius"/>
    </source>
</evidence>
<geneLocation type="plasmid" evidence="8">
    <name>megaplasmid 2</name>
</geneLocation>
<dbReference type="PANTHER" id="PTHR33452:SF1">
    <property type="entry name" value="INNER MEMBRANE PROTEIN YPHA-RELATED"/>
    <property type="match status" value="1"/>
</dbReference>
<keyword evidence="8" id="KW-0614">Plasmid</keyword>
<keyword evidence="3" id="KW-1003">Cell membrane</keyword>
<evidence type="ECO:0000256" key="5">
    <source>
        <dbReference type="ARBA" id="ARBA00022989"/>
    </source>
</evidence>
<keyword evidence="4 7" id="KW-0812">Transmembrane</keyword>
<gene>
    <name evidence="9" type="ordered locus">NGR_b05440</name>
    <name evidence="8" type="ORF">RNGR00342</name>
</gene>
<proteinExistence type="inferred from homology"/>
<evidence type="ECO:0000313" key="10">
    <source>
        <dbReference type="Proteomes" id="UP000001054"/>
    </source>
</evidence>
<evidence type="ECO:0000256" key="2">
    <source>
        <dbReference type="ARBA" id="ARBA00006679"/>
    </source>
</evidence>
<dbReference type="OrthoDB" id="121744at2"/>
<dbReference type="HOGENOM" id="CLU_058421_4_1_5"/>
<dbReference type="Proteomes" id="UP000001054">
    <property type="component" value="Plasmid pNGR234b"/>
</dbReference>
<geneLocation type="plasmid" evidence="10">
    <name>sym pNGR234b</name>
</geneLocation>
<evidence type="ECO:0000256" key="3">
    <source>
        <dbReference type="ARBA" id="ARBA00022475"/>
    </source>
</evidence>
<dbReference type="PANTHER" id="PTHR33452">
    <property type="entry name" value="OXIDOREDUCTASE CATD-RELATED"/>
    <property type="match status" value="1"/>
</dbReference>
<evidence type="ECO:0000256" key="6">
    <source>
        <dbReference type="ARBA" id="ARBA00023136"/>
    </source>
</evidence>
<dbReference type="GO" id="GO:0005886">
    <property type="term" value="C:plasma membrane"/>
    <property type="evidence" value="ECO:0007669"/>
    <property type="project" value="UniProtKB-SubCell"/>
</dbReference>
<comment type="similarity">
    <text evidence="2">Belongs to the DoxX family.</text>
</comment>
<dbReference type="KEGG" id="rhi:NGR_b05440"/>
<reference evidence="10" key="2">
    <citation type="journal article" date="2004" name="J. Bacteriol.">
        <title>An evolutionary hot spot: the pNGR234b replicon of Rhizobium sp. strain NGR234.</title>
        <authorList>
            <person name="Streit W.R."/>
            <person name="Schmitz R.A."/>
            <person name="Perret X."/>
            <person name="Staehelin C."/>
            <person name="Deakin W.J."/>
            <person name="Raasch C."/>
            <person name="Liesegang H."/>
            <person name="Broughton W.J."/>
        </authorList>
    </citation>
    <scope>NUCLEOTIDE SEQUENCE [LARGE SCALE GENOMIC DNA]</scope>
    <source>
        <strain evidence="10">NBRC 101917 / NGR234</strain>
    </source>
</reference>
<protein>
    <submittedName>
        <fullName evidence="9">Conserved hypothetical DoxX-like protein</fullName>
    </submittedName>
</protein>
<geneLocation type="plasmid" evidence="9">
    <name>pNGR234b</name>
</geneLocation>
<keyword evidence="10" id="KW-1185">Reference proteome</keyword>
<organism evidence="8">
    <name type="scientific">Sinorhizobium fredii (strain NBRC 101917 / NGR234)</name>
    <dbReference type="NCBI Taxonomy" id="394"/>
    <lineage>
        <taxon>Bacteria</taxon>
        <taxon>Pseudomonadati</taxon>
        <taxon>Pseudomonadota</taxon>
        <taxon>Alphaproteobacteria</taxon>
        <taxon>Hyphomicrobiales</taxon>
        <taxon>Rhizobiaceae</taxon>
        <taxon>Sinorhizobium/Ensifer group</taxon>
        <taxon>Sinorhizobium</taxon>
    </lineage>
</organism>
<evidence type="ECO:0000313" key="8">
    <source>
        <dbReference type="EMBL" id="AAQ87467.1"/>
    </source>
</evidence>
<dbReference type="RefSeq" id="WP_015886671.1">
    <property type="nucleotide sequence ID" value="NC_012586.1"/>
</dbReference>
<evidence type="ECO:0000256" key="4">
    <source>
        <dbReference type="ARBA" id="ARBA00022692"/>
    </source>
</evidence>
<dbReference type="Pfam" id="PF07681">
    <property type="entry name" value="DoxX"/>
    <property type="match status" value="1"/>
</dbReference>
<reference evidence="9 10" key="3">
    <citation type="journal article" date="2009" name="Appl. Environ. Microbiol.">
        <title>Rhizobium sp. strain NGR234 possesses a remarkable number of secretion systems.</title>
        <authorList>
            <person name="Schmeisser C."/>
            <person name="Liesegang H."/>
            <person name="Krysciak D."/>
            <person name="Bakkou N."/>
            <person name="Le Quere A."/>
            <person name="Wollherr A."/>
            <person name="Heinemeyer I."/>
            <person name="Morgenstern B."/>
            <person name="Pommerening-Roeser A."/>
            <person name="Flores M."/>
            <person name="Palacios R."/>
            <person name="Brenner S."/>
            <person name="Gottschalk G."/>
            <person name="Schmitz R.A."/>
            <person name="Broughton W.J."/>
            <person name="Perret X."/>
            <person name="Strittmatter A.W."/>
            <person name="Streit W.R."/>
        </authorList>
    </citation>
    <scope>NUCLEOTIDE SEQUENCE [LARGE SCALE GENOMIC DNA]</scope>
    <source>
        <strain evidence="10">NBRC 101917 / NGR234</strain>
        <strain evidence="9">NGR234</strain>
        <plasmid evidence="9">pNGR234b</plasmid>
    </source>
</reference>
<dbReference type="InterPro" id="IPR032808">
    <property type="entry name" value="DoxX"/>
</dbReference>
<feature type="transmembrane region" description="Helical" evidence="7">
    <location>
        <begin position="97"/>
        <end position="119"/>
    </location>
</feature>
<comment type="subcellular location">
    <subcellularLocation>
        <location evidence="1">Cell membrane</location>
        <topology evidence="1">Multi-pass membrane protein</topology>
    </subcellularLocation>
</comment>
<name>Q6W1A1_SINFN</name>
<keyword evidence="6 7" id="KW-0472">Membrane</keyword>
<evidence type="ECO:0000256" key="1">
    <source>
        <dbReference type="ARBA" id="ARBA00004651"/>
    </source>
</evidence>
<sequence>MTTMRATPISFSRTIYRLHDTVVEWATALPLSIVQLASRVAIAEVFWQSAQTKLASWPVTLQLFAFEYRVPLLDSGLAAVTATTAELSGAAMLALGLLARLASLMLLGVVATIQIFVYPDHWVEHLMWTSLLLLILSRGAGVISVDHLVSRRIRAGG</sequence>
<feature type="transmembrane region" description="Helical" evidence="7">
    <location>
        <begin position="125"/>
        <end position="145"/>
    </location>
</feature>
<evidence type="ECO:0000313" key="9">
    <source>
        <dbReference type="EMBL" id="ACP22003.1"/>
    </source>
</evidence>
<dbReference type="InterPro" id="IPR051907">
    <property type="entry name" value="DoxX-like_oxidoreductase"/>
</dbReference>
<dbReference type="EMBL" id="CP000874">
    <property type="protein sequence ID" value="ACP22003.1"/>
    <property type="molecule type" value="Genomic_DNA"/>
</dbReference>
<dbReference type="EMBL" id="AY316747">
    <property type="protein sequence ID" value="AAQ87467.1"/>
    <property type="molecule type" value="Genomic_DNA"/>
</dbReference>
<dbReference type="PATRIC" id="fig|394.7.peg.989"/>
<keyword evidence="5 7" id="KW-1133">Transmembrane helix</keyword>